<comment type="similarity">
    <text evidence="1 6">Belongs to the aldehyde dehydrogenase family.</text>
</comment>
<dbReference type="PROSITE" id="PS00070">
    <property type="entry name" value="ALDEHYDE_DEHYDR_CYS"/>
    <property type="match status" value="1"/>
</dbReference>
<dbReference type="EC" id="1.2.1.3" evidence="3"/>
<evidence type="ECO:0000256" key="1">
    <source>
        <dbReference type="ARBA" id="ARBA00009986"/>
    </source>
</evidence>
<accession>A0A4Q4MIY9</accession>
<dbReference type="GO" id="GO:0004029">
    <property type="term" value="F:aldehyde dehydrogenase (NAD+) activity"/>
    <property type="evidence" value="ECO:0007669"/>
    <property type="project" value="UniProtKB-EC"/>
</dbReference>
<evidence type="ECO:0000259" key="7">
    <source>
        <dbReference type="Pfam" id="PF00171"/>
    </source>
</evidence>
<evidence type="ECO:0000256" key="2">
    <source>
        <dbReference type="ARBA" id="ARBA00023002"/>
    </source>
</evidence>
<organism evidence="8 9">
    <name type="scientific">Alternaria tenuissima</name>
    <dbReference type="NCBI Taxonomy" id="119927"/>
    <lineage>
        <taxon>Eukaryota</taxon>
        <taxon>Fungi</taxon>
        <taxon>Dikarya</taxon>
        <taxon>Ascomycota</taxon>
        <taxon>Pezizomycotina</taxon>
        <taxon>Dothideomycetes</taxon>
        <taxon>Pleosporomycetidae</taxon>
        <taxon>Pleosporales</taxon>
        <taxon>Pleosporineae</taxon>
        <taxon>Pleosporaceae</taxon>
        <taxon>Alternaria</taxon>
        <taxon>Alternaria sect. Alternaria</taxon>
        <taxon>Alternaria alternata complex</taxon>
    </lineage>
</organism>
<feature type="domain" description="Aldehyde dehydrogenase" evidence="7">
    <location>
        <begin position="82"/>
        <end position="550"/>
    </location>
</feature>
<feature type="active site" evidence="5">
    <location>
        <position position="312"/>
    </location>
</feature>
<dbReference type="Pfam" id="PF00171">
    <property type="entry name" value="Aldedh"/>
    <property type="match status" value="1"/>
</dbReference>
<dbReference type="InterPro" id="IPR016162">
    <property type="entry name" value="Ald_DH_N"/>
</dbReference>
<comment type="caution">
    <text evidence="8">The sequence shown here is derived from an EMBL/GenBank/DDBJ whole genome shotgun (WGS) entry which is preliminary data.</text>
</comment>
<comment type="catalytic activity">
    <reaction evidence="4">
        <text>an aldehyde + NAD(+) + H2O = a carboxylate + NADH + 2 H(+)</text>
        <dbReference type="Rhea" id="RHEA:16185"/>
        <dbReference type="ChEBI" id="CHEBI:15377"/>
        <dbReference type="ChEBI" id="CHEBI:15378"/>
        <dbReference type="ChEBI" id="CHEBI:17478"/>
        <dbReference type="ChEBI" id="CHEBI:29067"/>
        <dbReference type="ChEBI" id="CHEBI:57540"/>
        <dbReference type="ChEBI" id="CHEBI:57945"/>
        <dbReference type="EC" id="1.2.1.3"/>
    </reaction>
</comment>
<reference evidence="9" key="1">
    <citation type="journal article" date="2019" name="bioRxiv">
        <title>Genomics, evolutionary history and diagnostics of the Alternaria alternata species group including apple and Asian pear pathotypes.</title>
        <authorList>
            <person name="Armitage A.D."/>
            <person name="Cockerton H.M."/>
            <person name="Sreenivasaprasad S."/>
            <person name="Woodhall J.W."/>
            <person name="Lane C.R."/>
            <person name="Harrison R.J."/>
            <person name="Clarkson J.P."/>
        </authorList>
    </citation>
    <scope>NUCLEOTIDE SEQUENCE [LARGE SCALE GENOMIC DNA]</scope>
    <source>
        <strain evidence="9">FERA 1082</strain>
    </source>
</reference>
<keyword evidence="2 6" id="KW-0560">Oxidoreductase</keyword>
<evidence type="ECO:0000256" key="6">
    <source>
        <dbReference type="RuleBase" id="RU003345"/>
    </source>
</evidence>
<protein>
    <recommendedName>
        <fullName evidence="3">aldehyde dehydrogenase (NAD(+))</fullName>
        <ecNumber evidence="3">1.2.1.3</ecNumber>
    </recommendedName>
</protein>
<dbReference type="InterPro" id="IPR015590">
    <property type="entry name" value="Aldehyde_DH_dom"/>
</dbReference>
<evidence type="ECO:0000313" key="9">
    <source>
        <dbReference type="Proteomes" id="UP000292402"/>
    </source>
</evidence>
<evidence type="ECO:0000256" key="5">
    <source>
        <dbReference type="PROSITE-ProRule" id="PRU10007"/>
    </source>
</evidence>
<dbReference type="Gene3D" id="3.40.605.10">
    <property type="entry name" value="Aldehyde Dehydrogenase, Chain A, domain 1"/>
    <property type="match status" value="1"/>
</dbReference>
<dbReference type="InterPro" id="IPR016160">
    <property type="entry name" value="Ald_DH_CS_CYS"/>
</dbReference>
<name>A0A4Q4MIY9_9PLEO</name>
<proteinExistence type="inferred from homology"/>
<dbReference type="FunFam" id="3.40.309.10:FF:000009">
    <property type="entry name" value="Aldehyde dehydrogenase A"/>
    <property type="match status" value="1"/>
</dbReference>
<dbReference type="PANTHER" id="PTHR11699">
    <property type="entry name" value="ALDEHYDE DEHYDROGENASE-RELATED"/>
    <property type="match status" value="1"/>
</dbReference>
<dbReference type="CDD" id="cd07114">
    <property type="entry name" value="ALDH_DhaS"/>
    <property type="match status" value="1"/>
</dbReference>
<evidence type="ECO:0000256" key="4">
    <source>
        <dbReference type="ARBA" id="ARBA00049194"/>
    </source>
</evidence>
<dbReference type="AlphaFoldDB" id="A0A4Q4MIY9"/>
<dbReference type="EMBL" id="PDXA01000017">
    <property type="protein sequence ID" value="RYN50772.1"/>
    <property type="molecule type" value="Genomic_DNA"/>
</dbReference>
<evidence type="ECO:0000256" key="3">
    <source>
        <dbReference type="ARBA" id="ARBA00024226"/>
    </source>
</evidence>
<dbReference type="InterPro" id="IPR016161">
    <property type="entry name" value="Ald_DH/histidinol_DH"/>
</dbReference>
<dbReference type="Gene3D" id="3.40.309.10">
    <property type="entry name" value="Aldehyde Dehydrogenase, Chain A, domain 2"/>
    <property type="match status" value="1"/>
</dbReference>
<dbReference type="InterPro" id="IPR016163">
    <property type="entry name" value="Ald_DH_C"/>
</dbReference>
<dbReference type="InterPro" id="IPR029510">
    <property type="entry name" value="Ald_DH_CS_GLU"/>
</dbReference>
<dbReference type="PROSITE" id="PS00687">
    <property type="entry name" value="ALDEHYDE_DEHYDR_GLU"/>
    <property type="match status" value="1"/>
</dbReference>
<dbReference type="SUPFAM" id="SSF53720">
    <property type="entry name" value="ALDH-like"/>
    <property type="match status" value="1"/>
</dbReference>
<evidence type="ECO:0000313" key="8">
    <source>
        <dbReference type="EMBL" id="RYN50772.1"/>
    </source>
</evidence>
<dbReference type="Proteomes" id="UP000292402">
    <property type="component" value="Unassembled WGS sequence"/>
</dbReference>
<sequence>MNLEGDLDVKTRGGLWPGKPPLTYRDPLFIGQLRNHRFPHLKSPSSVCFCVTRLTVTTYNIAIMENVYKMWVEGKEAEGGAEQLAIEDPATGEVFAQCHAASAGDVDSVVKTAHKVFKSGIWSKAPRHVRADTLDRIAELLTKSFPRLIELEVRQTGRAIREMNAQVPTLTKWFKYYAALIRTEERSVLPTVGKLHNWIDRKPLGVVAQITPFNHPMLIAVKKIAPALAAGNSIVLKPSELTPLTSIELGKLMKEAGLPDGVFNVLPGDGMTTGKALVEHPLIKKVDVTGGTPAGRAIGAIAGRNLAHYTAELGGKAPLIVFEQAHVDLAVNGIVFASFIASGQTCVAATRIIVQNKILDQVVEKLKAKVQSIERRMGSPKNVESMMGPLISAKQLGNVETLVNDAKDAGVTVVTGGQRMNSKSSMDGTDFSKGYFYPPTILTDSASKRIVDTRIWKEEAFGPVIVVVGFDTEEEALDLANDSEFGLGAAIWTQDLSQAFRVSENIESGICWVNTHHRNDPSSPWGGIKSSGVGSENGIDAYNAYTTSKSTIINYATAQEGLGSDDWFREGTGEVRYG</sequence>
<dbReference type="FunFam" id="3.40.605.10:FF:000007">
    <property type="entry name" value="NAD/NADP-dependent betaine aldehyde dehydrogenase"/>
    <property type="match status" value="1"/>
</dbReference>
<gene>
    <name evidence="8" type="ORF">AA0114_g5751</name>
</gene>